<dbReference type="OrthoDB" id="10261470at2759"/>
<evidence type="ECO:0000313" key="2">
    <source>
        <dbReference type="EMBL" id="GFY83022.1"/>
    </source>
</evidence>
<feature type="domain" description="COPA/B TPR" evidence="1">
    <location>
        <begin position="114"/>
        <end position="184"/>
    </location>
</feature>
<gene>
    <name evidence="2" type="ORF">Acr_02g0012620</name>
</gene>
<dbReference type="Gene3D" id="1.25.40.470">
    <property type="match status" value="1"/>
</dbReference>
<dbReference type="Pfam" id="PF23953">
    <property type="entry name" value="TPR_COPA_B"/>
    <property type="match status" value="1"/>
</dbReference>
<sequence length="196" mass="22200">MCMIPVALVSLEVLDFGREMSYKHDLFSSPLLILNVMMFGSYVPLPRQTLNNRHAAHSVPPWCIFPVAVNLGDQSHCPQGRLIRWIDVNDKNLDLADSGDLVAIAHHVSSLIEYKTCVMRDDLELANEILPSIPKEHHNSDIVALEMATDHAYIFELALHPGNFKEAQSESQWKQLHQFAMSTGMAFFYLDELQIV</sequence>
<evidence type="ECO:0000259" key="1">
    <source>
        <dbReference type="Pfam" id="PF23953"/>
    </source>
</evidence>
<evidence type="ECO:0000313" key="3">
    <source>
        <dbReference type="Proteomes" id="UP000585474"/>
    </source>
</evidence>
<reference evidence="2 3" key="1">
    <citation type="submission" date="2019-07" db="EMBL/GenBank/DDBJ databases">
        <title>De Novo Assembly of kiwifruit Actinidia rufa.</title>
        <authorList>
            <person name="Sugita-Konishi S."/>
            <person name="Sato K."/>
            <person name="Mori E."/>
            <person name="Abe Y."/>
            <person name="Kisaki G."/>
            <person name="Hamano K."/>
            <person name="Suezawa K."/>
            <person name="Otani M."/>
            <person name="Fukuda T."/>
            <person name="Manabe T."/>
            <person name="Gomi K."/>
            <person name="Tabuchi M."/>
            <person name="Akimitsu K."/>
            <person name="Kataoka I."/>
        </authorList>
    </citation>
    <scope>NUCLEOTIDE SEQUENCE [LARGE SCALE GENOMIC DNA]</scope>
    <source>
        <strain evidence="3">cv. Fuchu</strain>
    </source>
</reference>
<dbReference type="AlphaFoldDB" id="A0A7J0E9N3"/>
<proteinExistence type="predicted"/>
<comment type="caution">
    <text evidence="2">The sequence shown here is derived from an EMBL/GenBank/DDBJ whole genome shotgun (WGS) entry which is preliminary data.</text>
</comment>
<name>A0A7J0E9N3_9ERIC</name>
<protein>
    <submittedName>
        <fullName evidence="2">Coatomer subunit beta-2</fullName>
    </submittedName>
</protein>
<dbReference type="EMBL" id="BJWL01000002">
    <property type="protein sequence ID" value="GFY83022.1"/>
    <property type="molecule type" value="Genomic_DNA"/>
</dbReference>
<accession>A0A7J0E9N3</accession>
<organism evidence="2 3">
    <name type="scientific">Actinidia rufa</name>
    <dbReference type="NCBI Taxonomy" id="165716"/>
    <lineage>
        <taxon>Eukaryota</taxon>
        <taxon>Viridiplantae</taxon>
        <taxon>Streptophyta</taxon>
        <taxon>Embryophyta</taxon>
        <taxon>Tracheophyta</taxon>
        <taxon>Spermatophyta</taxon>
        <taxon>Magnoliopsida</taxon>
        <taxon>eudicotyledons</taxon>
        <taxon>Gunneridae</taxon>
        <taxon>Pentapetalae</taxon>
        <taxon>asterids</taxon>
        <taxon>Ericales</taxon>
        <taxon>Actinidiaceae</taxon>
        <taxon>Actinidia</taxon>
    </lineage>
</organism>
<dbReference type="InterPro" id="IPR056176">
    <property type="entry name" value="TPR_COPA_B"/>
</dbReference>
<keyword evidence="3" id="KW-1185">Reference proteome</keyword>
<dbReference type="Proteomes" id="UP000585474">
    <property type="component" value="Unassembled WGS sequence"/>
</dbReference>